<comment type="caution">
    <text evidence="1">The sequence shown here is derived from an EMBL/GenBank/DDBJ whole genome shotgun (WGS) entry which is preliminary data.</text>
</comment>
<dbReference type="GeneID" id="301042727"/>
<protein>
    <submittedName>
        <fullName evidence="1">Uncharacterized protein</fullName>
    </submittedName>
</protein>
<reference evidence="1 2" key="1">
    <citation type="submission" date="2018-04" db="EMBL/GenBank/DDBJ databases">
        <authorList>
            <person name="Hagen T."/>
        </authorList>
    </citation>
    <scope>NUCLEOTIDE SEQUENCE [LARGE SCALE GENOMIC DNA]</scope>
    <source>
        <strain evidence="1 2">TPD7009</strain>
    </source>
</reference>
<organism evidence="1 2">
    <name type="scientific">Rhizobium rhizogenes</name>
    <name type="common">Agrobacterium rhizogenes</name>
    <dbReference type="NCBI Taxonomy" id="359"/>
    <lineage>
        <taxon>Bacteria</taxon>
        <taxon>Pseudomonadati</taxon>
        <taxon>Pseudomonadota</taxon>
        <taxon>Alphaproteobacteria</taxon>
        <taxon>Hyphomicrobiales</taxon>
        <taxon>Rhizobiaceae</taxon>
        <taxon>Rhizobium/Agrobacterium group</taxon>
        <taxon>Rhizobium</taxon>
    </lineage>
</organism>
<name>A0AA92C4N2_RHIRH</name>
<dbReference type="SUPFAM" id="SSF52540">
    <property type="entry name" value="P-loop containing nucleoside triphosphate hydrolases"/>
    <property type="match status" value="1"/>
</dbReference>
<dbReference type="EMBL" id="QDFR01000002">
    <property type="protein sequence ID" value="PVE55446.1"/>
    <property type="molecule type" value="Genomic_DNA"/>
</dbReference>
<gene>
    <name evidence="1" type="ORF">DC430_09675</name>
</gene>
<dbReference type="InterPro" id="IPR027417">
    <property type="entry name" value="P-loop_NTPase"/>
</dbReference>
<evidence type="ECO:0000313" key="2">
    <source>
        <dbReference type="Proteomes" id="UP000244335"/>
    </source>
</evidence>
<dbReference type="AlphaFoldDB" id="A0AA92C4N2"/>
<proteinExistence type="predicted"/>
<sequence>MTARLSLIGGSSHAGKSTLGEVVANYLGCRCISTDSLAKHPGRPWRDPPELPPPHVVEHYRDLALDQMMQSVLAHYRSMWSPLVLPLIESGERLVLEGSALLPELVSQLDIQHVRAIWLVAAEGVLERRITAESDYESRDPDARFLIDKFAQRAVAFNRFVGEEASRLSLQKIEVGRETLVNELLQLCLEEPK</sequence>
<dbReference type="Proteomes" id="UP000244335">
    <property type="component" value="Unassembled WGS sequence"/>
</dbReference>
<dbReference type="Gene3D" id="3.40.50.300">
    <property type="entry name" value="P-loop containing nucleotide triphosphate hydrolases"/>
    <property type="match status" value="1"/>
</dbReference>
<evidence type="ECO:0000313" key="1">
    <source>
        <dbReference type="EMBL" id="PVE55446.1"/>
    </source>
</evidence>
<accession>A0AA92C4N2</accession>
<dbReference type="RefSeq" id="WP_116493438.1">
    <property type="nucleotide sequence ID" value="NZ_QDFR01000002.1"/>
</dbReference>